<feature type="compositionally biased region" description="Polar residues" evidence="1">
    <location>
        <begin position="42"/>
        <end position="53"/>
    </location>
</feature>
<dbReference type="AlphaFoldDB" id="A0A6A5ZD09"/>
<protein>
    <submittedName>
        <fullName evidence="2">Uncharacterized protein</fullName>
    </submittedName>
</protein>
<gene>
    <name evidence="2" type="ORF">BDV96DRAFT_24992</name>
</gene>
<feature type="region of interest" description="Disordered" evidence="1">
    <location>
        <begin position="1"/>
        <end position="62"/>
    </location>
</feature>
<organism evidence="2 3">
    <name type="scientific">Lophiotrema nucula</name>
    <dbReference type="NCBI Taxonomy" id="690887"/>
    <lineage>
        <taxon>Eukaryota</taxon>
        <taxon>Fungi</taxon>
        <taxon>Dikarya</taxon>
        <taxon>Ascomycota</taxon>
        <taxon>Pezizomycotina</taxon>
        <taxon>Dothideomycetes</taxon>
        <taxon>Pleosporomycetidae</taxon>
        <taxon>Pleosporales</taxon>
        <taxon>Lophiotremataceae</taxon>
        <taxon>Lophiotrema</taxon>
    </lineage>
</organism>
<dbReference type="EMBL" id="ML977319">
    <property type="protein sequence ID" value="KAF2117400.1"/>
    <property type="molecule type" value="Genomic_DNA"/>
</dbReference>
<dbReference type="Proteomes" id="UP000799770">
    <property type="component" value="Unassembled WGS sequence"/>
</dbReference>
<feature type="region of interest" description="Disordered" evidence="1">
    <location>
        <begin position="235"/>
        <end position="261"/>
    </location>
</feature>
<sequence>MNDEMRRVKQDHATAMGEENKELQATANENEQLKAYIAKLQGKSQTQPTQPDHTSPGPLFFPQDAIVERPTSEEIEEPIDLPLTYIGPLSDQRLSRRSAATANHPLISARGINDRSKATQDHASTTAATSTSTTVKIEPKPFAEPKMTFREFRYHSQLGTKYNSPTPMRTTDIIDLDTDTSSEPAPNGPVTPLSSPFTSSSAFKSFSSSSSFGSSRMFHLLVLWHQHRPEASYRTRPLRNHHDYEKSEHSTDTTSAESNVPNCITRLRTQAPRLHQDSVGTLARLPVRPQVYARALRLLPSLSSRS</sequence>
<feature type="compositionally biased region" description="Basic and acidic residues" evidence="1">
    <location>
        <begin position="1"/>
        <end position="22"/>
    </location>
</feature>
<name>A0A6A5ZD09_9PLEO</name>
<evidence type="ECO:0000313" key="2">
    <source>
        <dbReference type="EMBL" id="KAF2117400.1"/>
    </source>
</evidence>
<feature type="compositionally biased region" description="Low complexity" evidence="1">
    <location>
        <begin position="123"/>
        <end position="134"/>
    </location>
</feature>
<feature type="compositionally biased region" description="Basic and acidic residues" evidence="1">
    <location>
        <begin position="240"/>
        <end position="251"/>
    </location>
</feature>
<feature type="region of interest" description="Disordered" evidence="1">
    <location>
        <begin position="177"/>
        <end position="199"/>
    </location>
</feature>
<evidence type="ECO:0000256" key="1">
    <source>
        <dbReference type="SAM" id="MobiDB-lite"/>
    </source>
</evidence>
<keyword evidence="3" id="KW-1185">Reference proteome</keyword>
<feature type="compositionally biased region" description="Polar residues" evidence="1">
    <location>
        <begin position="252"/>
        <end position="261"/>
    </location>
</feature>
<proteinExistence type="predicted"/>
<feature type="region of interest" description="Disordered" evidence="1">
    <location>
        <begin position="105"/>
        <end position="134"/>
    </location>
</feature>
<reference evidence="2" key="1">
    <citation type="journal article" date="2020" name="Stud. Mycol.">
        <title>101 Dothideomycetes genomes: a test case for predicting lifestyles and emergence of pathogens.</title>
        <authorList>
            <person name="Haridas S."/>
            <person name="Albert R."/>
            <person name="Binder M."/>
            <person name="Bloem J."/>
            <person name="Labutti K."/>
            <person name="Salamov A."/>
            <person name="Andreopoulos B."/>
            <person name="Baker S."/>
            <person name="Barry K."/>
            <person name="Bills G."/>
            <person name="Bluhm B."/>
            <person name="Cannon C."/>
            <person name="Castanera R."/>
            <person name="Culley D."/>
            <person name="Daum C."/>
            <person name="Ezra D."/>
            <person name="Gonzalez J."/>
            <person name="Henrissat B."/>
            <person name="Kuo A."/>
            <person name="Liang C."/>
            <person name="Lipzen A."/>
            <person name="Lutzoni F."/>
            <person name="Magnuson J."/>
            <person name="Mondo S."/>
            <person name="Nolan M."/>
            <person name="Ohm R."/>
            <person name="Pangilinan J."/>
            <person name="Park H.-J."/>
            <person name="Ramirez L."/>
            <person name="Alfaro M."/>
            <person name="Sun H."/>
            <person name="Tritt A."/>
            <person name="Yoshinaga Y."/>
            <person name="Zwiers L.-H."/>
            <person name="Turgeon B."/>
            <person name="Goodwin S."/>
            <person name="Spatafora J."/>
            <person name="Crous P."/>
            <person name="Grigoriev I."/>
        </authorList>
    </citation>
    <scope>NUCLEOTIDE SEQUENCE</scope>
    <source>
        <strain evidence="2">CBS 627.86</strain>
    </source>
</reference>
<evidence type="ECO:0000313" key="3">
    <source>
        <dbReference type="Proteomes" id="UP000799770"/>
    </source>
</evidence>
<accession>A0A6A5ZD09</accession>